<dbReference type="PROSITE" id="PS00785">
    <property type="entry name" value="5_NUCLEOTIDASE_1"/>
    <property type="match status" value="1"/>
</dbReference>
<evidence type="ECO:0000259" key="4">
    <source>
        <dbReference type="Pfam" id="PF00149"/>
    </source>
</evidence>
<dbReference type="Proteomes" id="UP001596045">
    <property type="component" value="Unassembled WGS sequence"/>
</dbReference>
<dbReference type="PANTHER" id="PTHR11575">
    <property type="entry name" value="5'-NUCLEOTIDASE-RELATED"/>
    <property type="match status" value="1"/>
</dbReference>
<dbReference type="RefSeq" id="WP_378993830.1">
    <property type="nucleotide sequence ID" value="NZ_JBHSMT010000002.1"/>
</dbReference>
<dbReference type="EMBL" id="JBHSMT010000002">
    <property type="protein sequence ID" value="MFC5472414.1"/>
    <property type="molecule type" value="Genomic_DNA"/>
</dbReference>
<dbReference type="InterPro" id="IPR004843">
    <property type="entry name" value="Calcineurin-like_PHP"/>
</dbReference>
<evidence type="ECO:0000259" key="5">
    <source>
        <dbReference type="Pfam" id="PF02872"/>
    </source>
</evidence>
<dbReference type="InterPro" id="IPR006146">
    <property type="entry name" value="5'-Nucleotdase_CS"/>
</dbReference>
<sequence>MRTTFVRWRGLLCCAAAVALEACASLPSAPVEVNLVAINDLHGHLEAETESFVSAADPTPRKLKVGGIATIAGALRAWRAEDPQLLLVGAGDLIGASPALSSIWADEPTIEALNLLGLRASAVGNHEFDRGTAELLRYQHGGCNSPRLEYACRFHDSFGGAKFSYLAANAIGNASQRPLLPAYRIEQVHGIKIAFIGAVLRGTSSMVEAGGIADMHFIDEAEAINRWVPELKAQGVSAIVVLIHQGGATPEPFDQNDCSQLQGPIVDIVRRLDPAIRLVISAHTHHGYLCQVDGRSVTQAESFGHMLTRVTLTIDPRIAPLQQKVTAIRASNVLMDPERFAPDPALAGWLQQLQTRSAAVLAQPVARLAVPLVDNELNAAGESPLGDLVADAQLAATRGFGAQIAMTNHKSMREPLESGVDGSNVAQLAATLPYRNGLVLLSLSGSQIRMLLEQQSWLEQDRASGRIMLQVSQGFAYRWDAAWPLGQRVVPGSVTLDGVPLDEHAQYRISVNSFIAQGGDGFSVLTSGGVRVDTGINDLDALRLYLIERERDGHPAGATQVAGRIVRIH</sequence>
<keyword evidence="3" id="KW-0547">Nucleotide-binding</keyword>
<comment type="similarity">
    <text evidence="1 3">Belongs to the 5'-nucleotidase family.</text>
</comment>
<evidence type="ECO:0000313" key="6">
    <source>
        <dbReference type="EMBL" id="MFC5472414.1"/>
    </source>
</evidence>
<dbReference type="Gene3D" id="3.90.780.10">
    <property type="entry name" value="5'-Nucleotidase, C-terminal domain"/>
    <property type="match status" value="1"/>
</dbReference>
<organism evidence="6 7">
    <name type="scientific">Paraherbaspirillum soli</name>
    <dbReference type="NCBI Taxonomy" id="631222"/>
    <lineage>
        <taxon>Bacteria</taxon>
        <taxon>Pseudomonadati</taxon>
        <taxon>Pseudomonadota</taxon>
        <taxon>Betaproteobacteria</taxon>
        <taxon>Burkholderiales</taxon>
        <taxon>Oxalobacteraceae</taxon>
        <taxon>Paraherbaspirillum</taxon>
    </lineage>
</organism>
<name>A0ABW0M2R5_9BURK</name>
<dbReference type="PRINTS" id="PR01607">
    <property type="entry name" value="APYRASEFAMLY"/>
</dbReference>
<dbReference type="SUPFAM" id="SSF55816">
    <property type="entry name" value="5'-nucleotidase (syn. UDP-sugar hydrolase), C-terminal domain"/>
    <property type="match status" value="1"/>
</dbReference>
<feature type="signal peptide" evidence="3">
    <location>
        <begin position="1"/>
        <end position="24"/>
    </location>
</feature>
<dbReference type="InterPro" id="IPR008334">
    <property type="entry name" value="5'-Nucleotdase_C"/>
</dbReference>
<protein>
    <submittedName>
        <fullName evidence="6">Bifunctional metallophosphatase/5'-nucleotidase</fullName>
    </submittedName>
</protein>
<feature type="chain" id="PRO_5044973451" evidence="3">
    <location>
        <begin position="25"/>
        <end position="569"/>
    </location>
</feature>
<keyword evidence="3" id="KW-0378">Hydrolase</keyword>
<dbReference type="Pfam" id="PF02872">
    <property type="entry name" value="5_nucleotid_C"/>
    <property type="match status" value="1"/>
</dbReference>
<reference evidence="7" key="1">
    <citation type="journal article" date="2019" name="Int. J. Syst. Evol. Microbiol.">
        <title>The Global Catalogue of Microorganisms (GCM) 10K type strain sequencing project: providing services to taxonomists for standard genome sequencing and annotation.</title>
        <authorList>
            <consortium name="The Broad Institute Genomics Platform"/>
            <consortium name="The Broad Institute Genome Sequencing Center for Infectious Disease"/>
            <person name="Wu L."/>
            <person name="Ma J."/>
        </authorList>
    </citation>
    <scope>NUCLEOTIDE SEQUENCE [LARGE SCALE GENOMIC DNA]</scope>
    <source>
        <strain evidence="7">JCM 17066</strain>
    </source>
</reference>
<accession>A0ABW0M2R5</accession>
<dbReference type="Gene3D" id="3.60.21.10">
    <property type="match status" value="1"/>
</dbReference>
<gene>
    <name evidence="6" type="ORF">ACFPM8_00435</name>
</gene>
<dbReference type="PANTHER" id="PTHR11575:SF24">
    <property type="entry name" value="5'-NUCLEOTIDASE"/>
    <property type="match status" value="1"/>
</dbReference>
<dbReference type="Pfam" id="PF00149">
    <property type="entry name" value="Metallophos"/>
    <property type="match status" value="1"/>
</dbReference>
<dbReference type="InterPro" id="IPR036907">
    <property type="entry name" value="5'-Nucleotdase_C_sf"/>
</dbReference>
<dbReference type="InterPro" id="IPR029052">
    <property type="entry name" value="Metallo-depent_PP-like"/>
</dbReference>
<feature type="domain" description="Calcineurin-like phosphoesterase" evidence="4">
    <location>
        <begin position="35"/>
        <end position="286"/>
    </location>
</feature>
<dbReference type="InterPro" id="IPR006179">
    <property type="entry name" value="5_nucleotidase/apyrase"/>
</dbReference>
<comment type="caution">
    <text evidence="6">The sequence shown here is derived from an EMBL/GenBank/DDBJ whole genome shotgun (WGS) entry which is preliminary data.</text>
</comment>
<evidence type="ECO:0000256" key="2">
    <source>
        <dbReference type="ARBA" id="ARBA00022729"/>
    </source>
</evidence>
<feature type="domain" description="5'-Nucleotidase C-terminal" evidence="5">
    <location>
        <begin position="376"/>
        <end position="526"/>
    </location>
</feature>
<keyword evidence="7" id="KW-1185">Reference proteome</keyword>
<proteinExistence type="inferred from homology"/>
<dbReference type="SUPFAM" id="SSF56300">
    <property type="entry name" value="Metallo-dependent phosphatases"/>
    <property type="match status" value="1"/>
</dbReference>
<keyword evidence="2 3" id="KW-0732">Signal</keyword>
<evidence type="ECO:0000256" key="3">
    <source>
        <dbReference type="RuleBase" id="RU362119"/>
    </source>
</evidence>
<evidence type="ECO:0000313" key="7">
    <source>
        <dbReference type="Proteomes" id="UP001596045"/>
    </source>
</evidence>
<evidence type="ECO:0000256" key="1">
    <source>
        <dbReference type="ARBA" id="ARBA00006654"/>
    </source>
</evidence>